<dbReference type="EMBL" id="JAGPXD010000006">
    <property type="protein sequence ID" value="KAH7349459.1"/>
    <property type="molecule type" value="Genomic_DNA"/>
</dbReference>
<comment type="caution">
    <text evidence="1">The sequence shown here is derived from an EMBL/GenBank/DDBJ whole genome shotgun (WGS) entry which is preliminary data.</text>
</comment>
<dbReference type="Proteomes" id="UP000813385">
    <property type="component" value="Unassembled WGS sequence"/>
</dbReference>
<name>A0A8K0WZR3_9PEZI</name>
<protein>
    <submittedName>
        <fullName evidence="1">Uncharacterized protein</fullName>
    </submittedName>
</protein>
<accession>A0A8K0WZR3</accession>
<keyword evidence="2" id="KW-1185">Reference proteome</keyword>
<sequence length="73" mass="7764">MGSIACCVTSGSFQPQSSIIINVYNEVVTALLQLAESLGAMNPQDGTVVLENFNIHHPLWLPAPRRTGNGRGA</sequence>
<reference evidence="1" key="1">
    <citation type="journal article" date="2021" name="Nat. Commun.">
        <title>Genetic determinants of endophytism in the Arabidopsis root mycobiome.</title>
        <authorList>
            <person name="Mesny F."/>
            <person name="Miyauchi S."/>
            <person name="Thiergart T."/>
            <person name="Pickel B."/>
            <person name="Atanasova L."/>
            <person name="Karlsson M."/>
            <person name="Huettel B."/>
            <person name="Barry K.W."/>
            <person name="Haridas S."/>
            <person name="Chen C."/>
            <person name="Bauer D."/>
            <person name="Andreopoulos W."/>
            <person name="Pangilinan J."/>
            <person name="LaButti K."/>
            <person name="Riley R."/>
            <person name="Lipzen A."/>
            <person name="Clum A."/>
            <person name="Drula E."/>
            <person name="Henrissat B."/>
            <person name="Kohler A."/>
            <person name="Grigoriev I.V."/>
            <person name="Martin F.M."/>
            <person name="Hacquard S."/>
        </authorList>
    </citation>
    <scope>NUCLEOTIDE SEQUENCE</scope>
    <source>
        <strain evidence="1">MPI-CAGE-AT-0016</strain>
    </source>
</reference>
<evidence type="ECO:0000313" key="2">
    <source>
        <dbReference type="Proteomes" id="UP000813385"/>
    </source>
</evidence>
<organism evidence="1 2">
    <name type="scientific">Plectosphaerella cucumerina</name>
    <dbReference type="NCBI Taxonomy" id="40658"/>
    <lineage>
        <taxon>Eukaryota</taxon>
        <taxon>Fungi</taxon>
        <taxon>Dikarya</taxon>
        <taxon>Ascomycota</taxon>
        <taxon>Pezizomycotina</taxon>
        <taxon>Sordariomycetes</taxon>
        <taxon>Hypocreomycetidae</taxon>
        <taxon>Glomerellales</taxon>
        <taxon>Plectosphaerellaceae</taxon>
        <taxon>Plectosphaerella</taxon>
    </lineage>
</organism>
<gene>
    <name evidence="1" type="ORF">B0T11DRAFT_289246</name>
</gene>
<proteinExistence type="predicted"/>
<dbReference type="AlphaFoldDB" id="A0A8K0WZR3"/>
<evidence type="ECO:0000313" key="1">
    <source>
        <dbReference type="EMBL" id="KAH7349459.1"/>
    </source>
</evidence>
<dbReference type="OrthoDB" id="5151283at2759"/>